<feature type="transmembrane region" description="Helical" evidence="8">
    <location>
        <begin position="355"/>
        <end position="377"/>
    </location>
</feature>
<feature type="chain" id="PRO_5031129066" description="PA domain-containing protein" evidence="9">
    <location>
        <begin position="25"/>
        <end position="590"/>
    </location>
</feature>
<keyword evidence="9" id="KW-0732">Signal</keyword>
<feature type="transmembrane region" description="Helical" evidence="8">
    <location>
        <begin position="258"/>
        <end position="280"/>
    </location>
</feature>
<evidence type="ECO:0000313" key="11">
    <source>
        <dbReference type="EMBL" id="CAE4599496.1"/>
    </source>
</evidence>
<dbReference type="InterPro" id="IPR006639">
    <property type="entry name" value="Preselin/SPP"/>
</dbReference>
<dbReference type="Gene3D" id="3.50.30.30">
    <property type="match status" value="1"/>
</dbReference>
<gene>
    <name evidence="11" type="ORF">AMON00008_LOCUS28307</name>
</gene>
<evidence type="ECO:0000256" key="2">
    <source>
        <dbReference type="ARBA" id="ARBA00006859"/>
    </source>
</evidence>
<evidence type="ECO:0000256" key="7">
    <source>
        <dbReference type="ARBA" id="ARBA00023136"/>
    </source>
</evidence>
<dbReference type="GO" id="GO:0098554">
    <property type="term" value="C:cytoplasmic side of endoplasmic reticulum membrane"/>
    <property type="evidence" value="ECO:0007669"/>
    <property type="project" value="TreeGrafter"/>
</dbReference>
<evidence type="ECO:0000256" key="1">
    <source>
        <dbReference type="ARBA" id="ARBA00004337"/>
    </source>
</evidence>
<dbReference type="GO" id="GO:0033619">
    <property type="term" value="P:membrane protein proteolysis"/>
    <property type="evidence" value="ECO:0007669"/>
    <property type="project" value="TreeGrafter"/>
</dbReference>
<feature type="transmembrane region" description="Helical" evidence="8">
    <location>
        <begin position="472"/>
        <end position="490"/>
    </location>
</feature>
<keyword evidence="7 8" id="KW-0472">Membrane</keyword>
<evidence type="ECO:0000256" key="9">
    <source>
        <dbReference type="SAM" id="SignalP"/>
    </source>
</evidence>
<dbReference type="SUPFAM" id="SSF52025">
    <property type="entry name" value="PA domain"/>
    <property type="match status" value="1"/>
</dbReference>
<evidence type="ECO:0000256" key="5">
    <source>
        <dbReference type="ARBA" id="ARBA00022801"/>
    </source>
</evidence>
<name>A0A7S4R077_9DINO</name>
<feature type="transmembrane region" description="Helical" evidence="8">
    <location>
        <begin position="441"/>
        <end position="466"/>
    </location>
</feature>
<dbReference type="GO" id="GO:0010008">
    <property type="term" value="C:endosome membrane"/>
    <property type="evidence" value="ECO:0007669"/>
    <property type="project" value="UniProtKB-SubCell"/>
</dbReference>
<evidence type="ECO:0000259" key="10">
    <source>
        <dbReference type="Pfam" id="PF02225"/>
    </source>
</evidence>
<dbReference type="Pfam" id="PF02225">
    <property type="entry name" value="PA"/>
    <property type="match status" value="1"/>
</dbReference>
<dbReference type="PANTHER" id="PTHR12174">
    <property type="entry name" value="SIGNAL PEPTIDE PEPTIDASE"/>
    <property type="match status" value="1"/>
</dbReference>
<evidence type="ECO:0000256" key="6">
    <source>
        <dbReference type="ARBA" id="ARBA00022989"/>
    </source>
</evidence>
<feature type="signal peptide" evidence="9">
    <location>
        <begin position="1"/>
        <end position="24"/>
    </location>
</feature>
<evidence type="ECO:0000256" key="3">
    <source>
        <dbReference type="ARBA" id="ARBA00022692"/>
    </source>
</evidence>
<reference evidence="11" key="1">
    <citation type="submission" date="2021-01" db="EMBL/GenBank/DDBJ databases">
        <authorList>
            <person name="Corre E."/>
            <person name="Pelletier E."/>
            <person name="Niang G."/>
            <person name="Scheremetjew M."/>
            <person name="Finn R."/>
            <person name="Kale V."/>
            <person name="Holt S."/>
            <person name="Cochrane G."/>
            <person name="Meng A."/>
            <person name="Brown T."/>
            <person name="Cohen L."/>
        </authorList>
    </citation>
    <scope>NUCLEOTIDE SEQUENCE</scope>
    <source>
        <strain evidence="11">CCMP3105</strain>
    </source>
</reference>
<keyword evidence="4" id="KW-0967">Endosome</keyword>
<dbReference type="PANTHER" id="PTHR12174:SF103">
    <property type="entry name" value="INTRAMEMBRANE PROTEASE (IMPAS) FAMILY"/>
    <property type="match status" value="1"/>
</dbReference>
<keyword evidence="3 8" id="KW-0812">Transmembrane</keyword>
<dbReference type="GO" id="GO:0005765">
    <property type="term" value="C:lysosomal membrane"/>
    <property type="evidence" value="ECO:0007669"/>
    <property type="project" value="TreeGrafter"/>
</dbReference>
<dbReference type="InterPro" id="IPR003137">
    <property type="entry name" value="PA_domain"/>
</dbReference>
<dbReference type="InterPro" id="IPR007369">
    <property type="entry name" value="Peptidase_A22B_SPP"/>
</dbReference>
<protein>
    <recommendedName>
        <fullName evidence="10">PA domain-containing protein</fullName>
    </recommendedName>
</protein>
<comment type="similarity">
    <text evidence="2">Belongs to the peptidase A22B family.</text>
</comment>
<feature type="transmembrane region" description="Helical" evidence="8">
    <location>
        <begin position="234"/>
        <end position="252"/>
    </location>
</feature>
<dbReference type="SMART" id="SM00730">
    <property type="entry name" value="PSN"/>
    <property type="match status" value="1"/>
</dbReference>
<evidence type="ECO:0000256" key="4">
    <source>
        <dbReference type="ARBA" id="ARBA00022753"/>
    </source>
</evidence>
<dbReference type="GO" id="GO:0098553">
    <property type="term" value="C:lumenal side of endoplasmic reticulum membrane"/>
    <property type="evidence" value="ECO:0007669"/>
    <property type="project" value="TreeGrafter"/>
</dbReference>
<accession>A0A7S4R077</accession>
<dbReference type="Pfam" id="PF04258">
    <property type="entry name" value="Peptidase_A22B"/>
    <property type="match status" value="1"/>
</dbReference>
<keyword evidence="5" id="KW-0378">Hydrolase</keyword>
<dbReference type="EMBL" id="HBNR01040836">
    <property type="protein sequence ID" value="CAE4599496.1"/>
    <property type="molecule type" value="Transcribed_RNA"/>
</dbReference>
<evidence type="ECO:0000256" key="8">
    <source>
        <dbReference type="SAM" id="Phobius"/>
    </source>
</evidence>
<dbReference type="GO" id="GO:0042500">
    <property type="term" value="F:aspartic endopeptidase activity, intramembrane cleaving"/>
    <property type="evidence" value="ECO:0007669"/>
    <property type="project" value="InterPro"/>
</dbReference>
<comment type="subcellular location">
    <subcellularLocation>
        <location evidence="1">Endosome membrane</location>
        <topology evidence="1">Multi-pass membrane protein</topology>
    </subcellularLocation>
</comment>
<dbReference type="AlphaFoldDB" id="A0A7S4R077"/>
<feature type="transmembrane region" description="Helical" evidence="8">
    <location>
        <begin position="301"/>
        <end position="320"/>
    </location>
</feature>
<feature type="domain" description="PA" evidence="10">
    <location>
        <begin position="80"/>
        <end position="162"/>
    </location>
</feature>
<organism evidence="11">
    <name type="scientific">Alexandrium monilatum</name>
    <dbReference type="NCBI Taxonomy" id="311494"/>
    <lineage>
        <taxon>Eukaryota</taxon>
        <taxon>Sar</taxon>
        <taxon>Alveolata</taxon>
        <taxon>Dinophyceae</taxon>
        <taxon>Gonyaulacales</taxon>
        <taxon>Pyrocystaceae</taxon>
        <taxon>Alexandrium</taxon>
    </lineage>
</organism>
<keyword evidence="6 8" id="KW-1133">Transmembrane helix</keyword>
<dbReference type="InterPro" id="IPR046450">
    <property type="entry name" value="PA_dom_sf"/>
</dbReference>
<dbReference type="GO" id="GO:0030660">
    <property type="term" value="C:Golgi-associated vesicle membrane"/>
    <property type="evidence" value="ECO:0007669"/>
    <property type="project" value="TreeGrafter"/>
</dbReference>
<sequence>MAPAGAGRMLGALALLSTLPGTAAEDVLRRRPPTAEQPRIAVVRVLSPPALADTREGVLATFSQVPVAGKELAATTPEDDPLGCQPYPSRSIVSADDQPRVAVVRRGNCSYVLKAQLAQAAGAEGVVVVSDNESLVAMGGESADPKVSIFAVNVQRSVGDQILSQLSSGASGGPVRMSFELYVKGILDFSEALLVLFATSCVATGALVSTSDLRAGSPFAPQQGERIMEIDSKMAVGMCLFGSLALVVFYFLMKYLIYFIIFGFALGSVVNFIEIGSLSLQYFAPSMRGRVLQVGPVAVRTADIAAAVPSIAIGIAWLVMKDGPGPLGWILQDVMGFGFLCWIQRAIRLPNLKVATLLLSVMFFFDIFWVFISPIFFGNSVMVKVATGGGPGQTVPLLFRIPAFGDPFHAERMLGFGDIAIPGLLVSFTRRHDTLSRRRFWEGYFGPAVLGYLVGLCATIASLILMQKAQPALLYLVPGTLGTTLVLGSMRKELSHLWHAVPAAGGAGLQAGLTEIAALVNDEGFCVRLGAAEGFQDRFYCSRFLGTEVIPDSDGRCGPDDGPQCPSCARFQTTRQASAAVAGSFTSGGP</sequence>
<proteinExistence type="inferred from homology"/>